<evidence type="ECO:0000313" key="3">
    <source>
        <dbReference type="Proteomes" id="UP001331761"/>
    </source>
</evidence>
<feature type="compositionally biased region" description="Low complexity" evidence="1">
    <location>
        <begin position="120"/>
        <end position="132"/>
    </location>
</feature>
<comment type="caution">
    <text evidence="2">The sequence shown here is derived from an EMBL/GenBank/DDBJ whole genome shotgun (WGS) entry which is preliminary data.</text>
</comment>
<feature type="non-terminal residue" evidence="2">
    <location>
        <position position="1"/>
    </location>
</feature>
<proteinExistence type="predicted"/>
<feature type="region of interest" description="Disordered" evidence="1">
    <location>
        <begin position="110"/>
        <end position="132"/>
    </location>
</feature>
<name>A0AAN8ITM5_TRICO</name>
<dbReference type="EMBL" id="WIXE01000741">
    <property type="protein sequence ID" value="KAK5986309.1"/>
    <property type="molecule type" value="Genomic_DNA"/>
</dbReference>
<organism evidence="2 3">
    <name type="scientific">Trichostrongylus colubriformis</name>
    <name type="common">Black scour worm</name>
    <dbReference type="NCBI Taxonomy" id="6319"/>
    <lineage>
        <taxon>Eukaryota</taxon>
        <taxon>Metazoa</taxon>
        <taxon>Ecdysozoa</taxon>
        <taxon>Nematoda</taxon>
        <taxon>Chromadorea</taxon>
        <taxon>Rhabditida</taxon>
        <taxon>Rhabditina</taxon>
        <taxon>Rhabditomorpha</taxon>
        <taxon>Strongyloidea</taxon>
        <taxon>Trichostrongylidae</taxon>
        <taxon>Trichostrongylus</taxon>
    </lineage>
</organism>
<dbReference type="AlphaFoldDB" id="A0AAN8ITM5"/>
<accession>A0AAN8ITM5</accession>
<dbReference type="Proteomes" id="UP001331761">
    <property type="component" value="Unassembled WGS sequence"/>
</dbReference>
<sequence length="170" mass="18734">PLNDYFSISEAKCSLVCIHWKFYSYFLHCKMGEVAPASFADVTFALIQKVSPRKLKRSDIPNEAFDALREMVSNELSLIPVSLTTHSPGNLGSNGNFSETVAESHKLPYGSFEDEDSRISGCESSEGSQSQYSIEDDLTKSLAKGSSFLWSFVSAIRSLMTSDKIAVRVA</sequence>
<evidence type="ECO:0000313" key="2">
    <source>
        <dbReference type="EMBL" id="KAK5986309.1"/>
    </source>
</evidence>
<protein>
    <submittedName>
        <fullName evidence="2">Uncharacterized protein</fullName>
    </submittedName>
</protein>
<keyword evidence="3" id="KW-1185">Reference proteome</keyword>
<reference evidence="2 3" key="1">
    <citation type="submission" date="2019-10" db="EMBL/GenBank/DDBJ databases">
        <title>Assembly and Annotation for the nematode Trichostrongylus colubriformis.</title>
        <authorList>
            <person name="Martin J."/>
        </authorList>
    </citation>
    <scope>NUCLEOTIDE SEQUENCE [LARGE SCALE GENOMIC DNA]</scope>
    <source>
        <strain evidence="2">G859</strain>
        <tissue evidence="2">Whole worm</tissue>
    </source>
</reference>
<evidence type="ECO:0000256" key="1">
    <source>
        <dbReference type="SAM" id="MobiDB-lite"/>
    </source>
</evidence>
<gene>
    <name evidence="2" type="ORF">GCK32_009752</name>
</gene>